<name>A0ABT8GTN0_9BACL</name>
<gene>
    <name evidence="2" type="ORF">QYB95_14585</name>
</gene>
<organism evidence="2 3">
    <name type="scientific">Ureibacillus aquaedulcis</name>
    <dbReference type="NCBI Taxonomy" id="3058421"/>
    <lineage>
        <taxon>Bacteria</taxon>
        <taxon>Bacillati</taxon>
        <taxon>Bacillota</taxon>
        <taxon>Bacilli</taxon>
        <taxon>Bacillales</taxon>
        <taxon>Caryophanaceae</taxon>
        <taxon>Ureibacillus</taxon>
    </lineage>
</organism>
<accession>A0ABT8GTN0</accession>
<keyword evidence="3" id="KW-1185">Reference proteome</keyword>
<dbReference type="RefSeq" id="WP_301139084.1">
    <property type="nucleotide sequence ID" value="NZ_JAUHTQ010000012.1"/>
</dbReference>
<evidence type="ECO:0000256" key="1">
    <source>
        <dbReference type="SAM" id="MobiDB-lite"/>
    </source>
</evidence>
<feature type="region of interest" description="Disordered" evidence="1">
    <location>
        <begin position="42"/>
        <end position="65"/>
    </location>
</feature>
<dbReference type="EMBL" id="JAUHTQ010000012">
    <property type="protein sequence ID" value="MDN4494778.1"/>
    <property type="molecule type" value="Genomic_DNA"/>
</dbReference>
<reference evidence="2" key="1">
    <citation type="submission" date="2023-07" db="EMBL/GenBank/DDBJ databases">
        <title>Ureibacillus sp. isolated from freshwater well.</title>
        <authorList>
            <person name="Kirdat K."/>
            <person name="Bhatt A."/>
            <person name="Teware R."/>
            <person name="Bhavsar Y."/>
            <person name="Yadav A."/>
        </authorList>
    </citation>
    <scope>NUCLEOTIDE SEQUENCE</scope>
    <source>
        <strain evidence="2">BA0131</strain>
    </source>
</reference>
<comment type="caution">
    <text evidence="2">The sequence shown here is derived from an EMBL/GenBank/DDBJ whole genome shotgun (WGS) entry which is preliminary data.</text>
</comment>
<sequence>MLPKLKDVYFLFKKIFWDKTLNFDRAEYRKVCLLFCDAKSKVKNGDTNPGGEGLEIGYEENSSTV</sequence>
<protein>
    <submittedName>
        <fullName evidence="2">Uncharacterized protein</fullName>
    </submittedName>
</protein>
<dbReference type="Proteomes" id="UP001172743">
    <property type="component" value="Unassembled WGS sequence"/>
</dbReference>
<proteinExistence type="predicted"/>
<evidence type="ECO:0000313" key="3">
    <source>
        <dbReference type="Proteomes" id="UP001172743"/>
    </source>
</evidence>
<evidence type="ECO:0000313" key="2">
    <source>
        <dbReference type="EMBL" id="MDN4494778.1"/>
    </source>
</evidence>